<keyword evidence="2" id="KW-1185">Reference proteome</keyword>
<dbReference type="Proteomes" id="UP001610446">
    <property type="component" value="Unassembled WGS sequence"/>
</dbReference>
<protein>
    <submittedName>
        <fullName evidence="1">Uncharacterized protein</fullName>
    </submittedName>
</protein>
<name>A0ABR4IPT6_9EURO</name>
<dbReference type="EMBL" id="JBFXLU010000328">
    <property type="protein sequence ID" value="KAL2829607.1"/>
    <property type="molecule type" value="Genomic_DNA"/>
</dbReference>
<evidence type="ECO:0000313" key="2">
    <source>
        <dbReference type="Proteomes" id="UP001610446"/>
    </source>
</evidence>
<evidence type="ECO:0000313" key="1">
    <source>
        <dbReference type="EMBL" id="KAL2829607.1"/>
    </source>
</evidence>
<reference evidence="1 2" key="1">
    <citation type="submission" date="2024-07" db="EMBL/GenBank/DDBJ databases">
        <title>Section-level genome sequencing and comparative genomics of Aspergillus sections Usti and Cavernicolus.</title>
        <authorList>
            <consortium name="Lawrence Berkeley National Laboratory"/>
            <person name="Nybo J.L."/>
            <person name="Vesth T.C."/>
            <person name="Theobald S."/>
            <person name="Frisvad J.C."/>
            <person name="Larsen T.O."/>
            <person name="Kjaerboelling I."/>
            <person name="Rothschild-Mancinelli K."/>
            <person name="Lyhne E.K."/>
            <person name="Kogle M.E."/>
            <person name="Barry K."/>
            <person name="Clum A."/>
            <person name="Na H."/>
            <person name="Ledsgaard L."/>
            <person name="Lin J."/>
            <person name="Lipzen A."/>
            <person name="Kuo A."/>
            <person name="Riley R."/>
            <person name="Mondo S."/>
            <person name="Labutti K."/>
            <person name="Haridas S."/>
            <person name="Pangalinan J."/>
            <person name="Salamov A.A."/>
            <person name="Simmons B.A."/>
            <person name="Magnuson J.K."/>
            <person name="Chen J."/>
            <person name="Drula E."/>
            <person name="Henrissat B."/>
            <person name="Wiebenga A."/>
            <person name="Lubbers R.J."/>
            <person name="Gomes A.C."/>
            <person name="Makela M.R."/>
            <person name="Stajich J."/>
            <person name="Grigoriev I.V."/>
            <person name="Mortensen U.H."/>
            <person name="De Vries R.P."/>
            <person name="Baker S.E."/>
            <person name="Andersen M.R."/>
        </authorList>
    </citation>
    <scope>NUCLEOTIDE SEQUENCE [LARGE SCALE GENOMIC DNA]</scope>
    <source>
        <strain evidence="1 2">CBS 123904</strain>
    </source>
</reference>
<organism evidence="1 2">
    <name type="scientific">Aspergillus pseudoustus</name>
    <dbReference type="NCBI Taxonomy" id="1810923"/>
    <lineage>
        <taxon>Eukaryota</taxon>
        <taxon>Fungi</taxon>
        <taxon>Dikarya</taxon>
        <taxon>Ascomycota</taxon>
        <taxon>Pezizomycotina</taxon>
        <taxon>Eurotiomycetes</taxon>
        <taxon>Eurotiomycetidae</taxon>
        <taxon>Eurotiales</taxon>
        <taxon>Aspergillaceae</taxon>
        <taxon>Aspergillus</taxon>
        <taxon>Aspergillus subgen. Nidulantes</taxon>
    </lineage>
</organism>
<proteinExistence type="predicted"/>
<sequence length="169" mass="18930">MATQSQYVQQAGPGFVSPIQAVLLSRSLFWGVLLMCPTLKDEKPDHRTPTERIIGCYTKGNMTFVLMQLMAAALILNSTASYPIGFKRESVCLPWESGIYLLRQQDQDDTSRDHAGVYEATLANVNPFFEACTARMDVWAGPKASQQRASLHHPRSRWLVPPACFILKI</sequence>
<gene>
    <name evidence="1" type="ORF">BJY01DRAFT_254958</name>
</gene>
<accession>A0ABR4IPT6</accession>
<comment type="caution">
    <text evidence="1">The sequence shown here is derived from an EMBL/GenBank/DDBJ whole genome shotgun (WGS) entry which is preliminary data.</text>
</comment>